<gene>
    <name evidence="2" type="ORF">V5799_019903</name>
</gene>
<evidence type="ECO:0000313" key="2">
    <source>
        <dbReference type="EMBL" id="KAK8778759.1"/>
    </source>
</evidence>
<name>A0AAQ4EVF0_AMBAM</name>
<organism evidence="2 3">
    <name type="scientific">Amblyomma americanum</name>
    <name type="common">Lone star tick</name>
    <dbReference type="NCBI Taxonomy" id="6943"/>
    <lineage>
        <taxon>Eukaryota</taxon>
        <taxon>Metazoa</taxon>
        <taxon>Ecdysozoa</taxon>
        <taxon>Arthropoda</taxon>
        <taxon>Chelicerata</taxon>
        <taxon>Arachnida</taxon>
        <taxon>Acari</taxon>
        <taxon>Parasitiformes</taxon>
        <taxon>Ixodida</taxon>
        <taxon>Ixodoidea</taxon>
        <taxon>Ixodidae</taxon>
        <taxon>Amblyomminae</taxon>
        <taxon>Amblyomma</taxon>
    </lineage>
</organism>
<sequence length="136" mass="15220">MHGLLSLIFTVTEDQYYTGISRRYNEISAGHTTTTLVVGGGECGTTRVTVLFRGDAIFRVFGNNSDSTKHAERGRRVRGSVHSPQVLNEQPHHPRQGSCLHSDQLGHCSTLRATSLLHDMLFLEVNSRNLRRYKAL</sequence>
<dbReference type="Proteomes" id="UP001321473">
    <property type="component" value="Unassembled WGS sequence"/>
</dbReference>
<dbReference type="EMBL" id="JARKHS020010446">
    <property type="protein sequence ID" value="KAK8778759.1"/>
    <property type="molecule type" value="Genomic_DNA"/>
</dbReference>
<dbReference type="AlphaFoldDB" id="A0AAQ4EVF0"/>
<proteinExistence type="predicted"/>
<evidence type="ECO:0000313" key="3">
    <source>
        <dbReference type="Proteomes" id="UP001321473"/>
    </source>
</evidence>
<comment type="caution">
    <text evidence="2">The sequence shown here is derived from an EMBL/GenBank/DDBJ whole genome shotgun (WGS) entry which is preliminary data.</text>
</comment>
<protein>
    <submittedName>
        <fullName evidence="2">Uncharacterized protein</fullName>
    </submittedName>
</protein>
<feature type="region of interest" description="Disordered" evidence="1">
    <location>
        <begin position="67"/>
        <end position="98"/>
    </location>
</feature>
<evidence type="ECO:0000256" key="1">
    <source>
        <dbReference type="SAM" id="MobiDB-lite"/>
    </source>
</evidence>
<accession>A0AAQ4EVF0</accession>
<keyword evidence="3" id="KW-1185">Reference proteome</keyword>
<reference evidence="2 3" key="1">
    <citation type="journal article" date="2023" name="Arcadia Sci">
        <title>De novo assembly of a long-read Amblyomma americanum tick genome.</title>
        <authorList>
            <person name="Chou S."/>
            <person name="Poskanzer K.E."/>
            <person name="Rollins M."/>
            <person name="Thuy-Boun P.S."/>
        </authorList>
    </citation>
    <scope>NUCLEOTIDE SEQUENCE [LARGE SCALE GENOMIC DNA]</scope>
    <source>
        <strain evidence="2">F_SG_1</strain>
        <tissue evidence="2">Salivary glands</tissue>
    </source>
</reference>